<dbReference type="AlphaFoldDB" id="A0AAE2CL74"/>
<reference evidence="3" key="2">
    <citation type="journal article" date="2024" name="Plant">
        <title>Genomic evolution and insights into agronomic trait innovations of Sesamum species.</title>
        <authorList>
            <person name="Miao H."/>
            <person name="Wang L."/>
            <person name="Qu L."/>
            <person name="Liu H."/>
            <person name="Sun Y."/>
            <person name="Le M."/>
            <person name="Wang Q."/>
            <person name="Wei S."/>
            <person name="Zheng Y."/>
            <person name="Lin W."/>
            <person name="Duan Y."/>
            <person name="Cao H."/>
            <person name="Xiong S."/>
            <person name="Wang X."/>
            <person name="Wei L."/>
            <person name="Li C."/>
            <person name="Ma Q."/>
            <person name="Ju M."/>
            <person name="Zhao R."/>
            <person name="Li G."/>
            <person name="Mu C."/>
            <person name="Tian Q."/>
            <person name="Mei H."/>
            <person name="Zhang T."/>
            <person name="Gao T."/>
            <person name="Zhang H."/>
        </authorList>
    </citation>
    <scope>NUCLEOTIDE SEQUENCE</scope>
    <source>
        <strain evidence="3">3651</strain>
    </source>
</reference>
<organism evidence="3 4">
    <name type="scientific">Sesamum alatum</name>
    <dbReference type="NCBI Taxonomy" id="300844"/>
    <lineage>
        <taxon>Eukaryota</taxon>
        <taxon>Viridiplantae</taxon>
        <taxon>Streptophyta</taxon>
        <taxon>Embryophyta</taxon>
        <taxon>Tracheophyta</taxon>
        <taxon>Spermatophyta</taxon>
        <taxon>Magnoliopsida</taxon>
        <taxon>eudicotyledons</taxon>
        <taxon>Gunneridae</taxon>
        <taxon>Pentapetalae</taxon>
        <taxon>asterids</taxon>
        <taxon>lamiids</taxon>
        <taxon>Lamiales</taxon>
        <taxon>Pedaliaceae</taxon>
        <taxon>Sesamum</taxon>
    </lineage>
</organism>
<feature type="compositionally biased region" description="Basic and acidic residues" evidence="1">
    <location>
        <begin position="389"/>
        <end position="399"/>
    </location>
</feature>
<dbReference type="PANTHER" id="PTHR33349">
    <property type="entry name" value="EMB|CAB62594.1"/>
    <property type="match status" value="1"/>
</dbReference>
<dbReference type="InterPro" id="IPR012417">
    <property type="entry name" value="CaM-bd_dom_pln"/>
</dbReference>
<name>A0AAE2CL74_9LAMI</name>
<feature type="region of interest" description="Disordered" evidence="1">
    <location>
        <begin position="414"/>
        <end position="434"/>
    </location>
</feature>
<feature type="region of interest" description="Disordered" evidence="1">
    <location>
        <begin position="167"/>
        <end position="192"/>
    </location>
</feature>
<protein>
    <recommendedName>
        <fullName evidence="2">Calmodulin-binding domain-containing protein</fullName>
    </recommendedName>
</protein>
<dbReference type="EMBL" id="JACGWO010000005">
    <property type="protein sequence ID" value="KAK4426228.1"/>
    <property type="molecule type" value="Genomic_DNA"/>
</dbReference>
<reference evidence="3" key="1">
    <citation type="submission" date="2020-06" db="EMBL/GenBank/DDBJ databases">
        <authorList>
            <person name="Li T."/>
            <person name="Hu X."/>
            <person name="Zhang T."/>
            <person name="Song X."/>
            <person name="Zhang H."/>
            <person name="Dai N."/>
            <person name="Sheng W."/>
            <person name="Hou X."/>
            <person name="Wei L."/>
        </authorList>
    </citation>
    <scope>NUCLEOTIDE SEQUENCE</scope>
    <source>
        <strain evidence="3">3651</strain>
        <tissue evidence="3">Leaf</tissue>
    </source>
</reference>
<evidence type="ECO:0000259" key="2">
    <source>
        <dbReference type="SMART" id="SM01054"/>
    </source>
</evidence>
<dbReference type="SMART" id="SM01054">
    <property type="entry name" value="CaM_binding"/>
    <property type="match status" value="1"/>
</dbReference>
<feature type="compositionally biased region" description="Low complexity" evidence="1">
    <location>
        <begin position="528"/>
        <end position="543"/>
    </location>
</feature>
<feature type="compositionally biased region" description="Polar residues" evidence="1">
    <location>
        <begin position="168"/>
        <end position="181"/>
    </location>
</feature>
<feature type="region of interest" description="Disordered" evidence="1">
    <location>
        <begin position="128"/>
        <end position="154"/>
    </location>
</feature>
<dbReference type="PANTHER" id="PTHR33349:SF1">
    <property type="entry name" value="EMB|CAB62594.1"/>
    <property type="match status" value="1"/>
</dbReference>
<feature type="compositionally biased region" description="Polar residues" evidence="1">
    <location>
        <begin position="18"/>
        <end position="29"/>
    </location>
</feature>
<evidence type="ECO:0000313" key="3">
    <source>
        <dbReference type="EMBL" id="KAK4426228.1"/>
    </source>
</evidence>
<feature type="compositionally biased region" description="Basic and acidic residues" evidence="1">
    <location>
        <begin position="516"/>
        <end position="525"/>
    </location>
</feature>
<feature type="domain" description="Calmodulin-binding" evidence="2">
    <location>
        <begin position="679"/>
        <end position="792"/>
    </location>
</feature>
<dbReference type="Proteomes" id="UP001293254">
    <property type="component" value="Unassembled WGS sequence"/>
</dbReference>
<comment type="caution">
    <text evidence="3">The sequence shown here is derived from an EMBL/GenBank/DDBJ whole genome shotgun (WGS) entry which is preliminary data.</text>
</comment>
<feature type="compositionally biased region" description="Low complexity" evidence="1">
    <location>
        <begin position="182"/>
        <end position="192"/>
    </location>
</feature>
<feature type="compositionally biased region" description="Low complexity" evidence="1">
    <location>
        <begin position="364"/>
        <end position="383"/>
    </location>
</feature>
<feature type="region of interest" description="Disordered" evidence="1">
    <location>
        <begin position="448"/>
        <end position="471"/>
    </location>
</feature>
<evidence type="ECO:0000256" key="1">
    <source>
        <dbReference type="SAM" id="MobiDB-lite"/>
    </source>
</evidence>
<feature type="region of interest" description="Disordered" evidence="1">
    <location>
        <begin position="1"/>
        <end position="58"/>
    </location>
</feature>
<feature type="compositionally biased region" description="Basic and acidic residues" evidence="1">
    <location>
        <begin position="544"/>
        <end position="555"/>
    </location>
</feature>
<keyword evidence="4" id="KW-1185">Reference proteome</keyword>
<proteinExistence type="predicted"/>
<accession>A0AAE2CL74</accession>
<dbReference type="GO" id="GO:0005516">
    <property type="term" value="F:calmodulin binding"/>
    <property type="evidence" value="ECO:0007669"/>
    <property type="project" value="InterPro"/>
</dbReference>
<feature type="compositionally biased region" description="Low complexity" evidence="1">
    <location>
        <begin position="448"/>
        <end position="462"/>
    </location>
</feature>
<feature type="region of interest" description="Disordered" evidence="1">
    <location>
        <begin position="516"/>
        <end position="585"/>
    </location>
</feature>
<gene>
    <name evidence="3" type="ORF">Salat_1391300</name>
</gene>
<dbReference type="Pfam" id="PF07839">
    <property type="entry name" value="CaM_binding"/>
    <property type="match status" value="1"/>
</dbReference>
<sequence>MAEESSDPLVTSEEKVFSSMNLGTNSPGNPRSVAHSRRASVGSYRAGNNARRRYSSCSDSEKVSRRVVPRYLRASAGSCHDLCKFGRRQSCEEKARKPLRRRTAKNSLNELIPVVIVVAGEQKMQKVVKHQPSADTKKRSLVVKPSPDAKSYSSKFKASLDAKVCSPRLNTSSSNETRLPNSPTKKTTSSHPTAIIKREILSPSEKVEVPVKEANSIDRKISRTSKKTYDQSLKCSSSSVKSTSFNVKRSSTSDNLDGVLGKGRRISVVKSSRGMTASTASAKRASVTPAAPLFPKSCPSKTASILARKAGRVKLLSPLKVRNRTQRAAIETSNNENSEKTLPVITVGTEKLEDIPDDHAIAALSSSSSPKSLSHAKSASSLSREVEEEGVKYSGHEADELVSDNTISVEIGSVQAVKENEDKTPSMGTENNSLESIPGYLVISAVSSPSSPTSLSHAKSPSLLSNGKDNEEIKHSGNMAVEFVSEETISIEIGNLQTVKENQNKMPRIRTEKSALESIPEDHETALPSPSSPKSLSHANSPSLEEHDLIKHNGNEADGSVSNNTASVEIDNVQPVKGNHKKTVRKSRMVLSEDKYCSPVKLKFRSGKVVDLPSENNNTPRRLIFRRSRSNGNKAAEGSGSVSVFDNKCVEIGTLEHVRENQDKTLRKSQVVVYEHKPWSPVKSSRNQKVGDLQSGNNVPRILRFKRPRFAWPEDGKFDLKRRSFKKTGGKDDAASAELCSRKVILKHQDVQGEKEVKILLNNVLEETASKLVESRKSKVKALVGAFETVISLHERKRSLRIVG</sequence>
<feature type="region of interest" description="Disordered" evidence="1">
    <location>
        <begin position="364"/>
        <end position="399"/>
    </location>
</feature>
<evidence type="ECO:0000313" key="4">
    <source>
        <dbReference type="Proteomes" id="UP001293254"/>
    </source>
</evidence>